<feature type="transmembrane region" description="Helical" evidence="7">
    <location>
        <begin position="243"/>
        <end position="262"/>
    </location>
</feature>
<dbReference type="PRINTS" id="PR00173">
    <property type="entry name" value="EDTRNSPORT"/>
</dbReference>
<keyword evidence="6 7" id="KW-0472">Membrane</keyword>
<sequence>MCPAYDQGTSTSVLKFIIRRLAAAVGIMLAASLLMYVLTINSGDPLADLRESNADNREQLIARRIEYMNLDQPWFQRYLTWLLGASKCFIGQCDLGLTRQGVEVSTLVGQAAASTLRLVLLATILALIIGVAIGIITAIRQYSGLDYAVTFLTFLFFSLPVFWAAVLFKEYLAIGYNDWIRDPELTPIQIILIAVVIGFVVQVLGGGSLKRRAITFAVTAAVLGAALPLMLATNAFREPRLTIIGVAVLTVLLALSATVASVGLHNRRVLVIGLASAGLVVVMHLALTNVFIYYMNWGILAGGALLAMIVPFLIGRFFGGRFRGPATVVAFVTIFGGALLTVVDSLFRVWPSFLQRKPRPISTIGAQTPNFDGTFWQTFLDIGTQMLLPTLLLTVISLASYSRYTRTSMLEVGNQDFIRTARAKGVPERLVIFRHAFRNALIPIATIAAFDFAGLIGGAVVTEQVFGWKGMGDLFATGLREVDPNPVMAFFLVTGLAAIVFNMLADIFYAVIDPRIRV</sequence>
<organism evidence="9 10">
    <name type="scientific">Microbacterium paludicola</name>
    <dbReference type="NCBI Taxonomy" id="300019"/>
    <lineage>
        <taxon>Bacteria</taxon>
        <taxon>Bacillati</taxon>
        <taxon>Actinomycetota</taxon>
        <taxon>Actinomycetes</taxon>
        <taxon>Micrococcales</taxon>
        <taxon>Microbacteriaceae</taxon>
        <taxon>Microbacterium</taxon>
    </lineage>
</organism>
<evidence type="ECO:0000256" key="5">
    <source>
        <dbReference type="ARBA" id="ARBA00022989"/>
    </source>
</evidence>
<evidence type="ECO:0000256" key="2">
    <source>
        <dbReference type="ARBA" id="ARBA00022448"/>
    </source>
</evidence>
<feature type="transmembrane region" description="Helical" evidence="7">
    <location>
        <begin position="487"/>
        <end position="512"/>
    </location>
</feature>
<feature type="transmembrane region" description="Helical" evidence="7">
    <location>
        <begin position="382"/>
        <end position="401"/>
    </location>
</feature>
<dbReference type="PANTHER" id="PTHR30465">
    <property type="entry name" value="INNER MEMBRANE ABC TRANSPORTER"/>
    <property type="match status" value="1"/>
</dbReference>
<name>A0ABU1HY17_9MICO</name>
<evidence type="ECO:0000256" key="7">
    <source>
        <dbReference type="RuleBase" id="RU363032"/>
    </source>
</evidence>
<feature type="transmembrane region" description="Helical" evidence="7">
    <location>
        <begin position="440"/>
        <end position="461"/>
    </location>
</feature>
<feature type="transmembrane region" description="Helical" evidence="7">
    <location>
        <begin position="293"/>
        <end position="314"/>
    </location>
</feature>
<feature type="transmembrane region" description="Helical" evidence="7">
    <location>
        <begin position="21"/>
        <end position="40"/>
    </location>
</feature>
<dbReference type="SUPFAM" id="SSF161098">
    <property type="entry name" value="MetI-like"/>
    <property type="match status" value="1"/>
</dbReference>
<dbReference type="Gene3D" id="1.10.3720.10">
    <property type="entry name" value="MetI-like"/>
    <property type="match status" value="2"/>
</dbReference>
<feature type="transmembrane region" description="Helical" evidence="7">
    <location>
        <begin position="118"/>
        <end position="138"/>
    </location>
</feature>
<evidence type="ECO:0000259" key="8">
    <source>
        <dbReference type="PROSITE" id="PS50928"/>
    </source>
</evidence>
<keyword evidence="2 7" id="KW-0813">Transport</keyword>
<feature type="transmembrane region" description="Helical" evidence="7">
    <location>
        <begin position="326"/>
        <end position="350"/>
    </location>
</feature>
<feature type="domain" description="ABC transmembrane type-1" evidence="8">
    <location>
        <begin position="112"/>
        <end position="505"/>
    </location>
</feature>
<dbReference type="CDD" id="cd06261">
    <property type="entry name" value="TM_PBP2"/>
    <property type="match status" value="2"/>
</dbReference>
<keyword evidence="5 7" id="KW-1133">Transmembrane helix</keyword>
<dbReference type="InterPro" id="IPR035906">
    <property type="entry name" value="MetI-like_sf"/>
</dbReference>
<evidence type="ECO:0000313" key="9">
    <source>
        <dbReference type="EMBL" id="MDR6166532.1"/>
    </source>
</evidence>
<feature type="transmembrane region" description="Helical" evidence="7">
    <location>
        <begin position="269"/>
        <end position="287"/>
    </location>
</feature>
<keyword evidence="10" id="KW-1185">Reference proteome</keyword>
<reference evidence="9 10" key="1">
    <citation type="submission" date="2023-08" db="EMBL/GenBank/DDBJ databases">
        <title>Functional and genomic diversity of the sorghum phyllosphere microbiome.</title>
        <authorList>
            <person name="Shade A."/>
        </authorList>
    </citation>
    <scope>NUCLEOTIDE SEQUENCE [LARGE SCALE GENOMIC DNA]</scope>
    <source>
        <strain evidence="9 10">SORGH_AS_0919</strain>
    </source>
</reference>
<dbReference type="Proteomes" id="UP001260188">
    <property type="component" value="Unassembled WGS sequence"/>
</dbReference>
<evidence type="ECO:0000256" key="1">
    <source>
        <dbReference type="ARBA" id="ARBA00004651"/>
    </source>
</evidence>
<dbReference type="Pfam" id="PF00528">
    <property type="entry name" value="BPD_transp_1"/>
    <property type="match status" value="1"/>
</dbReference>
<feature type="transmembrane region" description="Helical" evidence="7">
    <location>
        <begin position="145"/>
        <end position="168"/>
    </location>
</feature>
<accession>A0ABU1HY17</accession>
<comment type="caution">
    <text evidence="9">The sequence shown here is derived from an EMBL/GenBank/DDBJ whole genome shotgun (WGS) entry which is preliminary data.</text>
</comment>
<dbReference type="EMBL" id="JAVIZA010000001">
    <property type="protein sequence ID" value="MDR6166532.1"/>
    <property type="molecule type" value="Genomic_DNA"/>
</dbReference>
<comment type="similarity">
    <text evidence="7">Belongs to the binding-protein-dependent transport system permease family.</text>
</comment>
<dbReference type="PROSITE" id="PS50928">
    <property type="entry name" value="ABC_TM1"/>
    <property type="match status" value="1"/>
</dbReference>
<evidence type="ECO:0000256" key="4">
    <source>
        <dbReference type="ARBA" id="ARBA00022692"/>
    </source>
</evidence>
<evidence type="ECO:0000256" key="3">
    <source>
        <dbReference type="ARBA" id="ARBA00022475"/>
    </source>
</evidence>
<evidence type="ECO:0000256" key="6">
    <source>
        <dbReference type="ARBA" id="ARBA00023136"/>
    </source>
</evidence>
<gene>
    <name evidence="9" type="ORF">QE367_000736</name>
</gene>
<evidence type="ECO:0000313" key="10">
    <source>
        <dbReference type="Proteomes" id="UP001260188"/>
    </source>
</evidence>
<comment type="subcellular location">
    <subcellularLocation>
        <location evidence="1 7">Cell membrane</location>
        <topology evidence="1 7">Multi-pass membrane protein</topology>
    </subcellularLocation>
</comment>
<keyword evidence="4 7" id="KW-0812">Transmembrane</keyword>
<feature type="transmembrane region" description="Helical" evidence="7">
    <location>
        <begin position="188"/>
        <end position="206"/>
    </location>
</feature>
<dbReference type="PANTHER" id="PTHR30465:SF0">
    <property type="entry name" value="OLIGOPEPTIDE TRANSPORT SYSTEM PERMEASE PROTEIN APPB"/>
    <property type="match status" value="1"/>
</dbReference>
<feature type="transmembrane region" description="Helical" evidence="7">
    <location>
        <begin position="213"/>
        <end position="231"/>
    </location>
</feature>
<proteinExistence type="inferred from homology"/>
<protein>
    <submittedName>
        <fullName evidence="9">Peptide/nickel transport system permease protein</fullName>
    </submittedName>
</protein>
<keyword evidence="3" id="KW-1003">Cell membrane</keyword>
<dbReference type="InterPro" id="IPR000515">
    <property type="entry name" value="MetI-like"/>
</dbReference>